<keyword evidence="2" id="KW-1185">Reference proteome</keyword>
<reference evidence="1" key="1">
    <citation type="submission" date="2022-11" db="EMBL/GenBank/DDBJ databases">
        <authorList>
            <person name="Somphong A."/>
            <person name="Phongsopitanun W."/>
        </authorList>
    </citation>
    <scope>NUCLEOTIDE SEQUENCE</scope>
    <source>
        <strain evidence="1">Pm04-4</strain>
    </source>
</reference>
<proteinExistence type="predicted"/>
<comment type="caution">
    <text evidence="1">The sequence shown here is derived from an EMBL/GenBank/DDBJ whole genome shotgun (WGS) entry which is preliminary data.</text>
</comment>
<dbReference type="Gene3D" id="3.40.50.1110">
    <property type="entry name" value="SGNH hydrolase"/>
    <property type="match status" value="1"/>
</dbReference>
<dbReference type="SUPFAM" id="SSF52266">
    <property type="entry name" value="SGNH hydrolase"/>
    <property type="match status" value="1"/>
</dbReference>
<dbReference type="RefSeq" id="WP_267562138.1">
    <property type="nucleotide sequence ID" value="NZ_JAPNTZ010000003.1"/>
</dbReference>
<evidence type="ECO:0000313" key="1">
    <source>
        <dbReference type="EMBL" id="MCY1138161.1"/>
    </source>
</evidence>
<name>A0ABT4AV92_9ACTN</name>
<evidence type="ECO:0000313" key="2">
    <source>
        <dbReference type="Proteomes" id="UP001151002"/>
    </source>
</evidence>
<gene>
    <name evidence="1" type="ORF">OWR29_09145</name>
</gene>
<organism evidence="1 2">
    <name type="scientific">Paractinoplanes pyxinae</name>
    <dbReference type="NCBI Taxonomy" id="2997416"/>
    <lineage>
        <taxon>Bacteria</taxon>
        <taxon>Bacillati</taxon>
        <taxon>Actinomycetota</taxon>
        <taxon>Actinomycetes</taxon>
        <taxon>Micromonosporales</taxon>
        <taxon>Micromonosporaceae</taxon>
        <taxon>Paractinoplanes</taxon>
    </lineage>
</organism>
<dbReference type="InterPro" id="IPR036514">
    <property type="entry name" value="SGNH_hydro_sf"/>
</dbReference>
<dbReference type="Proteomes" id="UP001151002">
    <property type="component" value="Unassembled WGS sequence"/>
</dbReference>
<accession>A0ABT4AV92</accession>
<dbReference type="EMBL" id="JAPNTZ010000003">
    <property type="protein sequence ID" value="MCY1138161.1"/>
    <property type="molecule type" value="Genomic_DNA"/>
</dbReference>
<sequence length="509" mass="56620">MDIFPQARKPVEDPSLGIEVPAEWSGSPPHRLVTIGDSLFHGFQSGAVYQTDLSAPAIVAHELGWLDQFRRPQYGGPGGLPFNVELLFRELESRHGPSLNPLEVPLALFTARQWMDRLEDYWERGPGSPVPQSTGIPHNLSVYGWDLRDALDQTVDGFLARLKAPTDGFVKQGVENHTERAALRLYPTLPVAGRSRTVLDLAAELGEDDPDHGIETLVVFLGANNALRSVVDLRVSWSGDGYDDLERKGEYTVWRPEHFRAELTEVDRKVRRIKARHVIWCTVPHVTIAPICRGVGSKVEPGSRYFPYYTRPWISDRAFDQRRHPHITADQARAVDSAIDEYNEAITGLVRDARKNGADWYLLDLAGVLDRLADRRYAEDPNARPDWWTPYPLPTALAALDPPLTSGFLTADGRGGRAGGGLFSLDGVHPTTAGYGIIAQELIGVMRRAGVEFRRPDGSARTDPVTVDFDRLLRRDTLVNHPPQNLGSGLKVLAWAEEALDLVRRALPL</sequence>
<protein>
    <submittedName>
        <fullName evidence="1">Uncharacterized protein</fullName>
    </submittedName>
</protein>